<feature type="transmembrane region" description="Helical" evidence="9">
    <location>
        <begin position="433"/>
        <end position="450"/>
    </location>
</feature>
<feature type="transmembrane region" description="Helical" evidence="9">
    <location>
        <begin position="255"/>
        <end position="278"/>
    </location>
</feature>
<gene>
    <name evidence="11" type="ORF">EG327_005959</name>
</gene>
<dbReference type="Gene3D" id="1.10.287.70">
    <property type="match status" value="2"/>
</dbReference>
<dbReference type="SUPFAM" id="SSF81324">
    <property type="entry name" value="Voltage-gated potassium channels"/>
    <property type="match status" value="2"/>
</dbReference>
<protein>
    <recommendedName>
        <fullName evidence="10">Potassium channel domain-containing protein</fullName>
    </recommendedName>
</protein>
<evidence type="ECO:0000313" key="12">
    <source>
        <dbReference type="Proteomes" id="UP000490939"/>
    </source>
</evidence>
<comment type="subcellular location">
    <subcellularLocation>
        <location evidence="1">Membrane</location>
        <topology evidence="1">Multi-pass membrane protein</topology>
    </subcellularLocation>
</comment>
<evidence type="ECO:0000259" key="10">
    <source>
        <dbReference type="Pfam" id="PF07885"/>
    </source>
</evidence>
<evidence type="ECO:0000313" key="11">
    <source>
        <dbReference type="EMBL" id="KAE9982087.1"/>
    </source>
</evidence>
<dbReference type="Pfam" id="PF07885">
    <property type="entry name" value="Ion_trans_2"/>
    <property type="match status" value="2"/>
</dbReference>
<dbReference type="InterPro" id="IPR003280">
    <property type="entry name" value="2pore_dom_K_chnl"/>
</dbReference>
<keyword evidence="5" id="KW-0406">Ion transport</keyword>
<dbReference type="PANTHER" id="PTHR11003:SF301">
    <property type="entry name" value="POTASSIUM CHANNEL PROTEIN"/>
    <property type="match status" value="1"/>
</dbReference>
<keyword evidence="12" id="KW-1185">Reference proteome</keyword>
<dbReference type="GO" id="GO:0015271">
    <property type="term" value="F:outward rectifier potassium channel activity"/>
    <property type="evidence" value="ECO:0007669"/>
    <property type="project" value="TreeGrafter"/>
</dbReference>
<feature type="compositionally biased region" description="Basic and acidic residues" evidence="8">
    <location>
        <begin position="748"/>
        <end position="759"/>
    </location>
</feature>
<evidence type="ECO:0000256" key="1">
    <source>
        <dbReference type="ARBA" id="ARBA00004141"/>
    </source>
</evidence>
<dbReference type="AlphaFoldDB" id="A0A8H3V6S1"/>
<evidence type="ECO:0000256" key="7">
    <source>
        <dbReference type="ARBA" id="ARBA00023303"/>
    </source>
</evidence>
<feature type="transmembrane region" description="Helical" evidence="9">
    <location>
        <begin position="136"/>
        <end position="158"/>
    </location>
</feature>
<feature type="compositionally biased region" description="Basic and acidic residues" evidence="8">
    <location>
        <begin position="721"/>
        <end position="738"/>
    </location>
</feature>
<dbReference type="EMBL" id="WNWR01000346">
    <property type="protein sequence ID" value="KAE9982087.1"/>
    <property type="molecule type" value="Genomic_DNA"/>
</dbReference>
<comment type="caution">
    <text evidence="11">The sequence shown here is derived from an EMBL/GenBank/DDBJ whole genome shotgun (WGS) entry which is preliminary data.</text>
</comment>
<feature type="transmembrane region" description="Helical" evidence="9">
    <location>
        <begin position="165"/>
        <end position="189"/>
    </location>
</feature>
<evidence type="ECO:0000256" key="5">
    <source>
        <dbReference type="ARBA" id="ARBA00023065"/>
    </source>
</evidence>
<keyword evidence="4 9" id="KW-1133">Transmembrane helix</keyword>
<keyword evidence="6 9" id="KW-0472">Membrane</keyword>
<evidence type="ECO:0000256" key="9">
    <source>
        <dbReference type="SAM" id="Phobius"/>
    </source>
</evidence>
<sequence length="759" mass="84420">MDANEPPYAANTSIRGLLIPLDAGFEDKLLAASGFSLPRIPPFQSSQTDPGVDAPIQEAAEANPYEKQEELEEEEEEDYLDPSRWWFASTACPLIAGTFGPMANAFSICALVESWRVSIPPGGSEAIGESITDPKWLLAINGIQLALALIANFALLLNMARRLPFAIAQSITIVGWFLSSFLLVALVSVASSSVFRIDPPEQHALSQAFYYAIIAAAMYSIVASLMVVTVIGAYRGHYEKEFRLTVSQRTLMLQTIGFLCYLLIGALIFKTIEGWAYLDAVYWSDFTLLTVGIGSPLVPKTHLGRSLLFPYAIGGILTVGLVVGSIRSLVLERGKKKMDARFVEKKRESALDSINPDKRTIKVGWKTYSFSEDGLSEEQRREQEFNIMRKIQSEASVRRKWMALGSSTTAVMFLWLVGAFVFKTSERNQEWSYFTGLYFAYTSLLTIGYGDLQPTSNSGKPFFVFWSILAVPTLTILISNMGDTVVKSFSDLTIWAGSLTILPGENSTRATLKATARRITGGAIFKSGTIHTALPPGMLPNRDDNTDGEKKNQSSIEKHALDRLMSHIQDGELQKAHEADVHEDANERDRHLYCFVLVRELRKLRNDITVAPPKEYSYQDWTWYLKLIGQDESNAELHRKAKHGKATKGEETRFEFAGTGAGGVDLTWSWIGTRSPLMGNQTESEWLIDRVGYRLEEQYRNHALGRSQTPPISWATVMHRLGDKGGKGESSGRKKSDEDAVVQRSGHKRDESLMDGRAT</sequence>
<dbReference type="GO" id="GO:0030322">
    <property type="term" value="P:stabilization of membrane potential"/>
    <property type="evidence" value="ECO:0007669"/>
    <property type="project" value="TreeGrafter"/>
</dbReference>
<keyword evidence="2" id="KW-0813">Transport</keyword>
<dbReference type="Proteomes" id="UP000490939">
    <property type="component" value="Unassembled WGS sequence"/>
</dbReference>
<feature type="transmembrane region" description="Helical" evidence="9">
    <location>
        <begin position="401"/>
        <end position="421"/>
    </location>
</feature>
<evidence type="ECO:0000256" key="4">
    <source>
        <dbReference type="ARBA" id="ARBA00022989"/>
    </source>
</evidence>
<feature type="domain" description="Potassium channel" evidence="10">
    <location>
        <begin position="411"/>
        <end position="486"/>
    </location>
</feature>
<organism evidence="11 12">
    <name type="scientific">Venturia inaequalis</name>
    <name type="common">Apple scab fungus</name>
    <dbReference type="NCBI Taxonomy" id="5025"/>
    <lineage>
        <taxon>Eukaryota</taxon>
        <taxon>Fungi</taxon>
        <taxon>Dikarya</taxon>
        <taxon>Ascomycota</taxon>
        <taxon>Pezizomycotina</taxon>
        <taxon>Dothideomycetes</taxon>
        <taxon>Pleosporomycetidae</taxon>
        <taxon>Venturiales</taxon>
        <taxon>Venturiaceae</taxon>
        <taxon>Venturia</taxon>
    </lineage>
</organism>
<feature type="domain" description="Potassium channel" evidence="10">
    <location>
        <begin position="258"/>
        <end position="330"/>
    </location>
</feature>
<keyword evidence="3 9" id="KW-0812">Transmembrane</keyword>
<evidence type="ECO:0000256" key="2">
    <source>
        <dbReference type="ARBA" id="ARBA00022448"/>
    </source>
</evidence>
<keyword evidence="7" id="KW-0407">Ion channel</keyword>
<evidence type="ECO:0000256" key="6">
    <source>
        <dbReference type="ARBA" id="ARBA00023136"/>
    </source>
</evidence>
<dbReference type="PANTHER" id="PTHR11003">
    <property type="entry name" value="POTASSIUM CHANNEL, SUBFAMILY K"/>
    <property type="match status" value="1"/>
</dbReference>
<feature type="transmembrane region" description="Helical" evidence="9">
    <location>
        <begin position="308"/>
        <end position="331"/>
    </location>
</feature>
<feature type="transmembrane region" description="Helical" evidence="9">
    <location>
        <begin position="209"/>
        <end position="234"/>
    </location>
</feature>
<dbReference type="InterPro" id="IPR013099">
    <property type="entry name" value="K_chnl_dom"/>
</dbReference>
<feature type="region of interest" description="Disordered" evidence="8">
    <location>
        <begin position="721"/>
        <end position="759"/>
    </location>
</feature>
<proteinExistence type="predicted"/>
<dbReference type="GO" id="GO:0005886">
    <property type="term" value="C:plasma membrane"/>
    <property type="evidence" value="ECO:0007669"/>
    <property type="project" value="TreeGrafter"/>
</dbReference>
<evidence type="ECO:0000256" key="8">
    <source>
        <dbReference type="SAM" id="MobiDB-lite"/>
    </source>
</evidence>
<name>A0A8H3V6S1_VENIN</name>
<accession>A0A8H3V6S1</accession>
<dbReference type="GO" id="GO:0022841">
    <property type="term" value="F:potassium ion leak channel activity"/>
    <property type="evidence" value="ECO:0007669"/>
    <property type="project" value="TreeGrafter"/>
</dbReference>
<feature type="transmembrane region" description="Helical" evidence="9">
    <location>
        <begin position="462"/>
        <end position="482"/>
    </location>
</feature>
<evidence type="ECO:0000256" key="3">
    <source>
        <dbReference type="ARBA" id="ARBA00022692"/>
    </source>
</evidence>
<reference evidence="11 12" key="1">
    <citation type="submission" date="2019-07" db="EMBL/GenBank/DDBJ databases">
        <title>Venturia inaequalis Genome Resource.</title>
        <authorList>
            <person name="Lichtner F.J."/>
        </authorList>
    </citation>
    <scope>NUCLEOTIDE SEQUENCE [LARGE SCALE GENOMIC DNA]</scope>
    <source>
        <strain evidence="11 12">DMI_063113</strain>
    </source>
</reference>